<dbReference type="InterPro" id="IPR019819">
    <property type="entry name" value="Carboxylesterase_B_CS"/>
</dbReference>
<dbReference type="InterPro" id="IPR002018">
    <property type="entry name" value="CarbesteraseB"/>
</dbReference>
<dbReference type="PANTHER" id="PTHR45570:SF1">
    <property type="entry name" value="CARBOXYLIC ESTER HYDROLASE"/>
    <property type="match status" value="1"/>
</dbReference>
<dbReference type="Ensembl" id="ENSDCDT00010036333.1">
    <property type="protein sequence ID" value="ENSDCDP00010029398.1"/>
    <property type="gene ID" value="ENSDCDG00010018613.1"/>
</dbReference>
<reference evidence="3" key="2">
    <citation type="submission" date="2025-08" db="UniProtKB">
        <authorList>
            <consortium name="Ensembl"/>
        </authorList>
    </citation>
    <scope>IDENTIFICATION</scope>
</reference>
<reference evidence="3 4" key="1">
    <citation type="submission" date="2020-06" db="EMBL/GenBank/DDBJ databases">
        <authorList>
            <consortium name="Wellcome Sanger Institute Data Sharing"/>
        </authorList>
    </citation>
    <scope>NUCLEOTIDE SEQUENCE [LARGE SCALE GENOMIC DNA]</scope>
</reference>
<evidence type="ECO:0000259" key="2">
    <source>
        <dbReference type="Pfam" id="PF00135"/>
    </source>
</evidence>
<evidence type="ECO:0000313" key="3">
    <source>
        <dbReference type="Ensembl" id="ENSDCDP00010029398.1"/>
    </source>
</evidence>
<dbReference type="GeneTree" id="ENSGT00940000165334"/>
<dbReference type="Pfam" id="PF00135">
    <property type="entry name" value="COesterase"/>
    <property type="match status" value="1"/>
</dbReference>
<dbReference type="Gene3D" id="3.40.50.1820">
    <property type="entry name" value="alpha/beta hydrolase"/>
    <property type="match status" value="1"/>
</dbReference>
<comment type="similarity">
    <text evidence="1">Belongs to the type-B carboxylesterase/lipase family.</text>
</comment>
<organism evidence="3 4">
    <name type="scientific">Denticeps clupeoides</name>
    <name type="common">denticle herring</name>
    <dbReference type="NCBI Taxonomy" id="299321"/>
    <lineage>
        <taxon>Eukaryota</taxon>
        <taxon>Metazoa</taxon>
        <taxon>Chordata</taxon>
        <taxon>Craniata</taxon>
        <taxon>Vertebrata</taxon>
        <taxon>Euteleostomi</taxon>
        <taxon>Actinopterygii</taxon>
        <taxon>Neopterygii</taxon>
        <taxon>Teleostei</taxon>
        <taxon>Clupei</taxon>
        <taxon>Clupeiformes</taxon>
        <taxon>Denticipitoidei</taxon>
        <taxon>Denticipitidae</taxon>
        <taxon>Denticeps</taxon>
    </lineage>
</organism>
<evidence type="ECO:0000313" key="4">
    <source>
        <dbReference type="Proteomes" id="UP000694580"/>
    </source>
</evidence>
<dbReference type="InterPro" id="IPR029058">
    <property type="entry name" value="AB_hydrolase_fold"/>
</dbReference>
<accession>A0AAY4C8K9</accession>
<dbReference type="Proteomes" id="UP000694580">
    <property type="component" value="Chromosome 15"/>
</dbReference>
<name>A0AAY4C8K9_9TELE</name>
<dbReference type="AlphaFoldDB" id="A0AAY4C8K9"/>
<proteinExistence type="inferred from homology"/>
<evidence type="ECO:0000256" key="1">
    <source>
        <dbReference type="ARBA" id="ARBA00005964"/>
    </source>
</evidence>
<reference evidence="3" key="3">
    <citation type="submission" date="2025-09" db="UniProtKB">
        <authorList>
            <consortium name="Ensembl"/>
        </authorList>
    </citation>
    <scope>IDENTIFICATION</scope>
</reference>
<dbReference type="PROSITE" id="PS00941">
    <property type="entry name" value="CARBOXYLESTERASE_B_2"/>
    <property type="match status" value="1"/>
</dbReference>
<feature type="domain" description="Carboxylesterase type B" evidence="2">
    <location>
        <begin position="4"/>
        <end position="71"/>
    </location>
</feature>
<dbReference type="SUPFAM" id="SSF53474">
    <property type="entry name" value="alpha/beta-Hydrolases"/>
    <property type="match status" value="1"/>
</dbReference>
<protein>
    <recommendedName>
        <fullName evidence="2">Carboxylesterase type B domain-containing protein</fullName>
    </recommendedName>
</protein>
<sequence length="88" mass="9888">VLEVSEDCLYLNIWVPLDVDFTSPLRAPLPVMVWMHGGDFIAGSPSKPLYDGRFISNFTHTVIVNVAYRLGRTQHFALPCPSQLKLTD</sequence>
<keyword evidence="4" id="KW-1185">Reference proteome</keyword>
<dbReference type="PANTHER" id="PTHR45570">
    <property type="entry name" value="CARBOXYLIC ESTER HYDROLASE"/>
    <property type="match status" value="1"/>
</dbReference>